<dbReference type="Proteomes" id="UP000593737">
    <property type="component" value="Chromosome"/>
</dbReference>
<sequence length="90" mass="9870">MNGSQPLRVKGVRGHVTRGLYAQGSKSEREAVFLETDNGRYILRRKTGPVFGDVELEQYVGREVICDGFLIGTSLLADKITIVPEGSSTE</sequence>
<proteinExistence type="predicted"/>
<accession>A0A7S8FAN7</accession>
<gene>
    <name evidence="1" type="ORF">Nkreftii_000075</name>
</gene>
<dbReference type="AlphaFoldDB" id="A0A7S8FAN7"/>
<name>A0A7S8FAN7_9BACT</name>
<dbReference type="EMBL" id="CP047423">
    <property type="protein sequence ID" value="QPD02301.1"/>
    <property type="molecule type" value="Genomic_DNA"/>
</dbReference>
<dbReference type="KEGG" id="nkf:Nkreftii_000075"/>
<protein>
    <submittedName>
        <fullName evidence="1">Uncharacterized protein</fullName>
    </submittedName>
</protein>
<evidence type="ECO:0000313" key="2">
    <source>
        <dbReference type="Proteomes" id="UP000593737"/>
    </source>
</evidence>
<evidence type="ECO:0000313" key="1">
    <source>
        <dbReference type="EMBL" id="QPD02301.1"/>
    </source>
</evidence>
<organism evidence="1 2">
    <name type="scientific">Candidatus Nitrospira kreftii</name>
    <dbReference type="NCBI Taxonomy" id="2652173"/>
    <lineage>
        <taxon>Bacteria</taxon>
        <taxon>Pseudomonadati</taxon>
        <taxon>Nitrospirota</taxon>
        <taxon>Nitrospiria</taxon>
        <taxon>Nitrospirales</taxon>
        <taxon>Nitrospiraceae</taxon>
        <taxon>Nitrospira</taxon>
    </lineage>
</organism>
<reference evidence="1 2" key="1">
    <citation type="journal article" date="2020" name="ISME J.">
        <title>Enrichment and physiological characterization of a novel comammox Nitrospira indicates ammonium inhibition of complete nitrification.</title>
        <authorList>
            <person name="Sakoula D."/>
            <person name="Koch H."/>
            <person name="Frank J."/>
            <person name="Jetten M.S.M."/>
            <person name="van Kessel M.A.H.J."/>
            <person name="Lucker S."/>
        </authorList>
    </citation>
    <scope>NUCLEOTIDE SEQUENCE [LARGE SCALE GENOMIC DNA]</scope>
    <source>
        <strain evidence="1">Comreactor17</strain>
    </source>
</reference>